<evidence type="ECO:0000256" key="6">
    <source>
        <dbReference type="ARBA" id="ARBA00022741"/>
    </source>
</evidence>
<feature type="compositionally biased region" description="Basic and acidic residues" evidence="13">
    <location>
        <begin position="841"/>
        <end position="859"/>
    </location>
</feature>
<dbReference type="PROSITE" id="PS00375">
    <property type="entry name" value="UDPGT"/>
    <property type="match status" value="1"/>
</dbReference>
<dbReference type="PANTHER" id="PTHR48016">
    <property type="entry name" value="MAP KINASE KINASE KINASE SSK2-RELATED-RELATED"/>
    <property type="match status" value="1"/>
</dbReference>
<sequence length="1056" mass="116766">MNAHALILTLPAQGHVAPTMKLAYRLADLGVKVTFLTAETKFHQLVSDQSRNKDALPKMQGGPHQERVKIVSFPDGLKSLGLEERGDSFEAMEGIVKVMPLHVEEFIKKANQPESQSDEKITSVIADLVVAWALDIANKMGLKGALFLSSAPGIVPMLLQISHLVEAGIVDTEGTPKRKEKVLLSPYLPALSSDDYVWNFSTNKELQKAGFAFVRSGEPYMRTSKWVLCNWFRDLDPSADDLFPNTFSIGPLLANDQPGGNFLSEDFTCLSWLDRQPPGSVVYVSFGSTGKFNTHQFDELALGLRLMGRPFLWVVRPDISDEVKVATDDSFRNRSVDDDNHLGKMVRWAPQEKVLAHPSVACFLTHCGWNSAVEGIGMGVPLLCWPHGGDQFYVRTCVCDGWKVGLEMKADEDGIVTRYEIKRKVDELLNHDGIRANALKLKRLAQNSLSKALVDKFNSCVLKSRIFNKPTSPSSLPMPPPIRYRKGELIGCGAFGHVYMGMNLDSGELLAIKQVSIAANGATRERAQAHVRELEEEVKLLQNLSHPNIVRYLGTVREEETINILLEFVPGGSISSLLGNFGAFPEPVIRAYTKQLLLGLEYLHSNGIMHRDIKVALKFEFPSPDATYFGASKQVVELATVSGAKSMKGTPYWMAPEVILQTGHSLKEAFIDRNTVEFSSADIWSVGCTVIEMATGKPPWSQQYQEVAAIFYIGSTKSHPEIPGHLTPEAKDFLLKCLHKEPNMRPEAYKLLKHPFVTGEIGTSDHVIHSPVMENSGIPLQSYTTNPVTILSCSIDPKQLPESEDAWETQNSDDDMCQIDNDFSINEEKLSPHLTSNDLNKSSDPKCELSGDWRSKYDESPELELAGSKSDTGQPVQGDKNVSFSCGASFSEDDEELTESKIRAFLGEKALELKKLQTPLYEEFYNSLNGACSPSFGGSSRDESLNYLKLPPKSRSPSRIPVGSPSTATDAVSTGSPGSNRRASNVGNASDQASGDNSSPHSNDQKERKWKEELDQELERKREMMRQAAVGSKTLSPKDRALGRQRERTRFASPSK</sequence>
<dbReference type="GO" id="GO:0004709">
    <property type="term" value="F:MAP kinase kinase kinase activity"/>
    <property type="evidence" value="ECO:0007669"/>
    <property type="project" value="UniProtKB-EC"/>
</dbReference>
<evidence type="ECO:0000256" key="9">
    <source>
        <dbReference type="ARBA" id="ARBA00047559"/>
    </source>
</evidence>
<keyword evidence="4" id="KW-0723">Serine/threonine-protein kinase</keyword>
<dbReference type="Gene3D" id="3.40.50.2000">
    <property type="entry name" value="Glycogen Phosphorylase B"/>
    <property type="match status" value="2"/>
</dbReference>
<feature type="compositionally biased region" description="Basic and acidic residues" evidence="13">
    <location>
        <begin position="1036"/>
        <end position="1050"/>
    </location>
</feature>
<dbReference type="Pfam" id="PF00201">
    <property type="entry name" value="UDPGT"/>
    <property type="match status" value="1"/>
</dbReference>
<evidence type="ECO:0000256" key="4">
    <source>
        <dbReference type="ARBA" id="ARBA00022527"/>
    </source>
</evidence>
<dbReference type="PROSITE" id="PS50011">
    <property type="entry name" value="PROTEIN_KINASE_DOM"/>
    <property type="match status" value="1"/>
</dbReference>
<evidence type="ECO:0000256" key="11">
    <source>
        <dbReference type="ARBA" id="ARBA00048329"/>
    </source>
</evidence>
<keyword evidence="16" id="KW-1185">Reference proteome</keyword>
<dbReference type="InterPro" id="IPR050538">
    <property type="entry name" value="MAP_kinase_kinase_kinase"/>
</dbReference>
<feature type="domain" description="Protein kinase" evidence="14">
    <location>
        <begin position="484"/>
        <end position="757"/>
    </location>
</feature>
<dbReference type="Gene3D" id="1.10.510.10">
    <property type="entry name" value="Transferase(Phosphotransferase) domain 1"/>
    <property type="match status" value="1"/>
</dbReference>
<dbReference type="SUPFAM" id="SSF56112">
    <property type="entry name" value="Protein kinase-like (PK-like)"/>
    <property type="match status" value="1"/>
</dbReference>
<evidence type="ECO:0000259" key="14">
    <source>
        <dbReference type="PROSITE" id="PS50011"/>
    </source>
</evidence>
<dbReference type="InterPro" id="IPR000719">
    <property type="entry name" value="Prot_kinase_dom"/>
</dbReference>
<dbReference type="EMBL" id="CAWUPB010001160">
    <property type="protein sequence ID" value="CAK7340721.1"/>
    <property type="molecule type" value="Genomic_DNA"/>
</dbReference>
<dbReference type="GO" id="GO:0005524">
    <property type="term" value="F:ATP binding"/>
    <property type="evidence" value="ECO:0007669"/>
    <property type="project" value="UniProtKB-UniRule"/>
</dbReference>
<evidence type="ECO:0000313" key="15">
    <source>
        <dbReference type="EMBL" id="CAK7340721.1"/>
    </source>
</evidence>
<evidence type="ECO:0000313" key="16">
    <source>
        <dbReference type="Proteomes" id="UP001314170"/>
    </source>
</evidence>
<dbReference type="GO" id="GO:0005737">
    <property type="term" value="C:cytoplasm"/>
    <property type="evidence" value="ECO:0007669"/>
    <property type="project" value="TreeGrafter"/>
</dbReference>
<dbReference type="FunFam" id="1.10.510.10:FF:000382">
    <property type="entry name" value="Mitogen-activated protein kinase kinase kinase 2"/>
    <property type="match status" value="1"/>
</dbReference>
<dbReference type="InterPro" id="IPR011009">
    <property type="entry name" value="Kinase-like_dom_sf"/>
</dbReference>
<dbReference type="CDD" id="cd03784">
    <property type="entry name" value="GT1_Gtf-like"/>
    <property type="match status" value="1"/>
</dbReference>
<name>A0AAV1RWL7_9ROSI</name>
<dbReference type="FunFam" id="3.40.50.2000:FF:000061">
    <property type="entry name" value="UDP-glycosyltransferase 83A1"/>
    <property type="match status" value="1"/>
</dbReference>
<feature type="binding site" evidence="12">
    <location>
        <position position="513"/>
    </location>
    <ligand>
        <name>ATP</name>
        <dbReference type="ChEBI" id="CHEBI:30616"/>
    </ligand>
</feature>
<evidence type="ECO:0000256" key="13">
    <source>
        <dbReference type="SAM" id="MobiDB-lite"/>
    </source>
</evidence>
<evidence type="ECO:0000256" key="3">
    <source>
        <dbReference type="ARBA" id="ARBA00009995"/>
    </source>
</evidence>
<dbReference type="CDD" id="cd06606">
    <property type="entry name" value="STKc_MAPKKK"/>
    <property type="match status" value="1"/>
</dbReference>
<feature type="compositionally biased region" description="Polar residues" evidence="13">
    <location>
        <begin position="869"/>
        <end position="884"/>
    </location>
</feature>
<evidence type="ECO:0000256" key="12">
    <source>
        <dbReference type="PROSITE-ProRule" id="PRU10141"/>
    </source>
</evidence>
<comment type="similarity">
    <text evidence="2">Belongs to the protein kinase superfamily. STE Ser/Thr protein kinase family. MAP kinase kinase kinase subfamily.</text>
</comment>
<evidence type="ECO:0000256" key="10">
    <source>
        <dbReference type="ARBA" id="ARBA00047606"/>
    </source>
</evidence>
<feature type="region of interest" description="Disordered" evidence="13">
    <location>
        <begin position="943"/>
        <end position="1056"/>
    </location>
</feature>
<evidence type="ECO:0000256" key="2">
    <source>
        <dbReference type="ARBA" id="ARBA00006529"/>
    </source>
</evidence>
<dbReference type="InterPro" id="IPR017441">
    <property type="entry name" value="Protein_kinase_ATP_BS"/>
</dbReference>
<evidence type="ECO:0000256" key="8">
    <source>
        <dbReference type="ARBA" id="ARBA00022840"/>
    </source>
</evidence>
<dbReference type="GO" id="GO:0047213">
    <property type="term" value="F:anthocyanidin 3-O-glucosyltransferase activity"/>
    <property type="evidence" value="ECO:0007669"/>
    <property type="project" value="UniProtKB-EC"/>
</dbReference>
<comment type="catalytic activity">
    <reaction evidence="11">
        <text>L-seryl-[protein] + ATP = O-phospho-L-seryl-[protein] + ADP + H(+)</text>
        <dbReference type="Rhea" id="RHEA:17989"/>
        <dbReference type="Rhea" id="RHEA-COMP:9863"/>
        <dbReference type="Rhea" id="RHEA-COMP:11604"/>
        <dbReference type="ChEBI" id="CHEBI:15378"/>
        <dbReference type="ChEBI" id="CHEBI:29999"/>
        <dbReference type="ChEBI" id="CHEBI:30616"/>
        <dbReference type="ChEBI" id="CHEBI:83421"/>
        <dbReference type="ChEBI" id="CHEBI:456216"/>
        <dbReference type="EC" id="2.7.11.25"/>
    </reaction>
</comment>
<comment type="catalytic activity">
    <reaction evidence="10">
        <text>an anthocyanidin + UDP-alpha-D-glucose + H(+) = an anthocyanidin 3-O-beta-D-glucoside + UDP</text>
        <dbReference type="Rhea" id="RHEA:20093"/>
        <dbReference type="ChEBI" id="CHEBI:15378"/>
        <dbReference type="ChEBI" id="CHEBI:16307"/>
        <dbReference type="ChEBI" id="CHEBI:58223"/>
        <dbReference type="ChEBI" id="CHEBI:58885"/>
        <dbReference type="ChEBI" id="CHEBI:143576"/>
        <dbReference type="EC" id="2.4.1.115"/>
    </reaction>
</comment>
<evidence type="ECO:0000256" key="1">
    <source>
        <dbReference type="ARBA" id="ARBA00004935"/>
    </source>
</evidence>
<feature type="compositionally biased region" description="Basic and acidic residues" evidence="13">
    <location>
        <begin position="1003"/>
        <end position="1025"/>
    </location>
</feature>
<dbReference type="PANTHER" id="PTHR48016:SF51">
    <property type="entry name" value="PROTEIN KINASE DOMAIN-CONTAINING PROTEIN"/>
    <property type="match status" value="1"/>
</dbReference>
<feature type="region of interest" description="Disordered" evidence="13">
    <location>
        <begin position="830"/>
        <end position="884"/>
    </location>
</feature>
<reference evidence="15 16" key="1">
    <citation type="submission" date="2024-01" db="EMBL/GenBank/DDBJ databases">
        <authorList>
            <person name="Waweru B."/>
        </authorList>
    </citation>
    <scope>NUCLEOTIDE SEQUENCE [LARGE SCALE GENOMIC DNA]</scope>
</reference>
<keyword evidence="5" id="KW-0808">Transferase</keyword>
<protein>
    <recommendedName>
        <fullName evidence="14">Protein kinase domain-containing protein</fullName>
    </recommendedName>
</protein>
<dbReference type="SUPFAM" id="SSF53756">
    <property type="entry name" value="UDP-Glycosyltransferase/glycogen phosphorylase"/>
    <property type="match status" value="1"/>
</dbReference>
<comment type="similarity">
    <text evidence="3">Belongs to the UDP-glycosyltransferase family.</text>
</comment>
<accession>A0AAV1RWL7</accession>
<comment type="pathway">
    <text evidence="1">Pigment biosynthesis; anthocyanin biosynthesis.</text>
</comment>
<organism evidence="15 16">
    <name type="scientific">Dovyalis caffra</name>
    <dbReference type="NCBI Taxonomy" id="77055"/>
    <lineage>
        <taxon>Eukaryota</taxon>
        <taxon>Viridiplantae</taxon>
        <taxon>Streptophyta</taxon>
        <taxon>Embryophyta</taxon>
        <taxon>Tracheophyta</taxon>
        <taxon>Spermatophyta</taxon>
        <taxon>Magnoliopsida</taxon>
        <taxon>eudicotyledons</taxon>
        <taxon>Gunneridae</taxon>
        <taxon>Pentapetalae</taxon>
        <taxon>rosids</taxon>
        <taxon>fabids</taxon>
        <taxon>Malpighiales</taxon>
        <taxon>Salicaceae</taxon>
        <taxon>Flacourtieae</taxon>
        <taxon>Dovyalis</taxon>
    </lineage>
</organism>
<keyword evidence="6 12" id="KW-0547">Nucleotide-binding</keyword>
<comment type="catalytic activity">
    <reaction evidence="9">
        <text>L-threonyl-[protein] + ATP = O-phospho-L-threonyl-[protein] + ADP + H(+)</text>
        <dbReference type="Rhea" id="RHEA:46608"/>
        <dbReference type="Rhea" id="RHEA-COMP:11060"/>
        <dbReference type="Rhea" id="RHEA-COMP:11605"/>
        <dbReference type="ChEBI" id="CHEBI:15378"/>
        <dbReference type="ChEBI" id="CHEBI:30013"/>
        <dbReference type="ChEBI" id="CHEBI:30616"/>
        <dbReference type="ChEBI" id="CHEBI:61977"/>
        <dbReference type="ChEBI" id="CHEBI:456216"/>
        <dbReference type="EC" id="2.7.11.25"/>
    </reaction>
</comment>
<feature type="compositionally biased region" description="Polar residues" evidence="13">
    <location>
        <begin position="964"/>
        <end position="1002"/>
    </location>
</feature>
<proteinExistence type="inferred from homology"/>
<dbReference type="AlphaFoldDB" id="A0AAV1RWL7"/>
<comment type="caution">
    <text evidence="15">The sequence shown here is derived from an EMBL/GenBank/DDBJ whole genome shotgun (WGS) entry which is preliminary data.</text>
</comment>
<dbReference type="InterPro" id="IPR035595">
    <property type="entry name" value="UDP_glycos_trans_CS"/>
</dbReference>
<dbReference type="PROSITE" id="PS00107">
    <property type="entry name" value="PROTEIN_KINASE_ATP"/>
    <property type="match status" value="1"/>
</dbReference>
<evidence type="ECO:0000256" key="5">
    <source>
        <dbReference type="ARBA" id="ARBA00022679"/>
    </source>
</evidence>
<dbReference type="Pfam" id="PF00069">
    <property type="entry name" value="Pkinase"/>
    <property type="match status" value="1"/>
</dbReference>
<evidence type="ECO:0000256" key="7">
    <source>
        <dbReference type="ARBA" id="ARBA00022777"/>
    </source>
</evidence>
<dbReference type="Proteomes" id="UP001314170">
    <property type="component" value="Unassembled WGS sequence"/>
</dbReference>
<dbReference type="InterPro" id="IPR002213">
    <property type="entry name" value="UDP_glucos_trans"/>
</dbReference>
<keyword evidence="7" id="KW-0418">Kinase</keyword>
<gene>
    <name evidence="15" type="ORF">DCAF_LOCUS15807</name>
</gene>
<keyword evidence="8 12" id="KW-0067">ATP-binding</keyword>